<proteinExistence type="predicted"/>
<comment type="caution">
    <text evidence="7">The sequence shown here is derived from an EMBL/GenBank/DDBJ whole genome shotgun (WGS) entry which is preliminary data.</text>
</comment>
<name>A0A3E2GSD7_SCYLI</name>
<dbReference type="InterPro" id="IPR049730">
    <property type="entry name" value="SNF2/RAD54-like_C"/>
</dbReference>
<feature type="non-terminal residue" evidence="7">
    <location>
        <position position="1074"/>
    </location>
</feature>
<reference evidence="7 8" key="1">
    <citation type="submission" date="2018-05" db="EMBL/GenBank/DDBJ databases">
        <title>Draft genome sequence of Scytalidium lignicola DSM 105466, a ubiquitous saprotrophic fungus.</title>
        <authorList>
            <person name="Buettner E."/>
            <person name="Gebauer A.M."/>
            <person name="Hofrichter M."/>
            <person name="Liers C."/>
            <person name="Kellner H."/>
        </authorList>
    </citation>
    <scope>NUCLEOTIDE SEQUENCE [LARGE SCALE GENOMIC DNA]</scope>
    <source>
        <strain evidence="7 8">DSM 105466</strain>
    </source>
</reference>
<dbReference type="GO" id="GO:0006281">
    <property type="term" value="P:DNA repair"/>
    <property type="evidence" value="ECO:0007669"/>
    <property type="project" value="TreeGrafter"/>
</dbReference>
<dbReference type="EMBL" id="NCSJ02000565">
    <property type="protein sequence ID" value="RFU23908.1"/>
    <property type="molecule type" value="Genomic_DNA"/>
</dbReference>
<evidence type="ECO:0000256" key="2">
    <source>
        <dbReference type="ARBA" id="ARBA00022801"/>
    </source>
</evidence>
<dbReference type="InterPro" id="IPR027417">
    <property type="entry name" value="P-loop_NTPase"/>
</dbReference>
<dbReference type="InterPro" id="IPR000330">
    <property type="entry name" value="SNF2_N"/>
</dbReference>
<dbReference type="SMART" id="SM00487">
    <property type="entry name" value="DEXDc"/>
    <property type="match status" value="1"/>
</dbReference>
<dbReference type="Gene3D" id="3.40.50.300">
    <property type="entry name" value="P-loop containing nucleotide triphosphate hydrolases"/>
    <property type="match status" value="1"/>
</dbReference>
<dbReference type="Pfam" id="PF00176">
    <property type="entry name" value="SNF2-rel_dom"/>
    <property type="match status" value="1"/>
</dbReference>
<evidence type="ECO:0000313" key="7">
    <source>
        <dbReference type="EMBL" id="RFU23908.1"/>
    </source>
</evidence>
<dbReference type="OrthoDB" id="448448at2759"/>
<organism evidence="7 8">
    <name type="scientific">Scytalidium lignicola</name>
    <name type="common">Hyphomycete</name>
    <dbReference type="NCBI Taxonomy" id="5539"/>
    <lineage>
        <taxon>Eukaryota</taxon>
        <taxon>Fungi</taxon>
        <taxon>Dikarya</taxon>
        <taxon>Ascomycota</taxon>
        <taxon>Pezizomycotina</taxon>
        <taxon>Leotiomycetes</taxon>
        <taxon>Leotiomycetes incertae sedis</taxon>
        <taxon>Scytalidium</taxon>
    </lineage>
</organism>
<gene>
    <name evidence="7" type="ORF">B7463_g12429</name>
</gene>
<dbReference type="CDD" id="cd18793">
    <property type="entry name" value="SF2_C_SNF"/>
    <property type="match status" value="1"/>
</dbReference>
<keyword evidence="2" id="KW-0378">Hydrolase</keyword>
<feature type="compositionally biased region" description="Polar residues" evidence="4">
    <location>
        <begin position="44"/>
        <end position="67"/>
    </location>
</feature>
<feature type="domain" description="Helicase C-terminal" evidence="6">
    <location>
        <begin position="899"/>
        <end position="1048"/>
    </location>
</feature>
<dbReference type="Gene3D" id="3.40.50.10810">
    <property type="entry name" value="Tandem AAA-ATPase domain"/>
    <property type="match status" value="1"/>
</dbReference>
<evidence type="ECO:0000259" key="6">
    <source>
        <dbReference type="PROSITE" id="PS51194"/>
    </source>
</evidence>
<dbReference type="SMART" id="SM00490">
    <property type="entry name" value="HELICc"/>
    <property type="match status" value="1"/>
</dbReference>
<evidence type="ECO:0000256" key="1">
    <source>
        <dbReference type="ARBA" id="ARBA00022741"/>
    </source>
</evidence>
<dbReference type="CDD" id="cd18008">
    <property type="entry name" value="DEXDc_SHPRH-like"/>
    <property type="match status" value="1"/>
</dbReference>
<dbReference type="InterPro" id="IPR014001">
    <property type="entry name" value="Helicase_ATP-bd"/>
</dbReference>
<dbReference type="GO" id="GO:0005524">
    <property type="term" value="F:ATP binding"/>
    <property type="evidence" value="ECO:0007669"/>
    <property type="project" value="UniProtKB-KW"/>
</dbReference>
<evidence type="ECO:0000313" key="8">
    <source>
        <dbReference type="Proteomes" id="UP000258309"/>
    </source>
</evidence>
<dbReference type="PANTHER" id="PTHR45626:SF22">
    <property type="entry name" value="DNA REPAIR PROTEIN RAD5"/>
    <property type="match status" value="1"/>
</dbReference>
<dbReference type="GO" id="GO:0016787">
    <property type="term" value="F:hydrolase activity"/>
    <property type="evidence" value="ECO:0007669"/>
    <property type="project" value="UniProtKB-KW"/>
</dbReference>
<feature type="region of interest" description="Disordered" evidence="4">
    <location>
        <begin position="19"/>
        <end position="79"/>
    </location>
</feature>
<keyword evidence="1" id="KW-0547">Nucleotide-binding</keyword>
<dbReference type="Proteomes" id="UP000258309">
    <property type="component" value="Unassembled WGS sequence"/>
</dbReference>
<dbReference type="GO" id="GO:0005634">
    <property type="term" value="C:nucleus"/>
    <property type="evidence" value="ECO:0007669"/>
    <property type="project" value="TreeGrafter"/>
</dbReference>
<dbReference type="AlphaFoldDB" id="A0A3E2GSD7"/>
<dbReference type="Pfam" id="PF00271">
    <property type="entry name" value="Helicase_C"/>
    <property type="match status" value="1"/>
</dbReference>
<dbReference type="InterPro" id="IPR038718">
    <property type="entry name" value="SNF2-like_sf"/>
</dbReference>
<dbReference type="InterPro" id="IPR001650">
    <property type="entry name" value="Helicase_C-like"/>
</dbReference>
<feature type="domain" description="Helicase ATP-binding" evidence="5">
    <location>
        <begin position="479"/>
        <end position="666"/>
    </location>
</feature>
<evidence type="ECO:0000256" key="4">
    <source>
        <dbReference type="SAM" id="MobiDB-lite"/>
    </source>
</evidence>
<dbReference type="GO" id="GO:0008094">
    <property type="term" value="F:ATP-dependent activity, acting on DNA"/>
    <property type="evidence" value="ECO:0007669"/>
    <property type="project" value="TreeGrafter"/>
</dbReference>
<sequence>MASHPSVYYPDFSAYFPDCGAPDPSSDQPLAKRTRKDYHPRNGGNPSFRPTYNDHYTSGLNITNPGTQAFDPRTYPDPWSRPILQTAQVPINVGPPFWNVNQQPSLPISLPLRQYVAPNQVPVLPSTMVVQYDDGQTALSQPGRSGLSTRNDEHTTLQSLQWGFNIFNPPSAVVASPPNNVLSPPYLSSMDASTAMQDAEIEEAEQNFNSDPGQLALAMGSELTLFDSDQDLVCFGMITEIPAELSDNCTFKGTGTSSLVPVRLHSSGDFAGLDDPNTRGQVTMDSLRMVQGLTVESSLTLQVFCTLEDQSSGAVPKKRAHVTQQKVCLAIILYGPMYLFDNVGEYVQHHGIYLQDPKGCDLNVLYCNPHNLRPFDGESYPYTFDLDQVDQQTTSVPLEGLPEEHDLLEALNTSEPLYETPQPAAIKAQLGSHQKQALTFMLRREKGWAFDGSWPDIWETAETSHGSRYVNKISHAVQTEPPNQFCGGIIADPMGLGKTLTMIALIASDADSSFETRRLLREESDISFPRFRKCLTLIVVPLSLLPAWEEQLTEHVHEGALKWRCHYGKLRLSSTDSLSDCDIVLTTYQTLSSEWRKHVDLQRSVLFRDSWRRVILDEAHVIRNGSSQLARAICALEADSRWAVTGTPLQNRLGDLATLLKFLRPYPYGDAKQFDSDIGQLWKAGDLEEAVKRLKRLMRCLVLRRPKTTIDLPPRHNLLCPLDFSPAELSTYREAKERAIKRIDEALYSSDTSSAYANALQQIDALRMICNLGSHYHPSGQSRKTKLQIDDWDNHAQQAFDSQREFGDVSCCLCKLTLDATESIIAETNTLCSPLFSRCAKFICAGCTGNGASRLVELSCGHTPQCPMARVSVNDSANQVGLASGVSLHPEALPTKISALVAEVKALEKDIKCVVFSYWRSTLDLIQSSLGHASVTTVRFDGNLSPKDRQASVDKFRKDSSVQVMLLTLSCGAVGLTLTVASRAYLMEPHWNPTVEEQALARIHRIGQKKEITTIRFFMRGTLEEHVIEVQKKKKHLADVLLSARNDTGSDDNASRLEVGRANKFYTRVTKVEY</sequence>
<dbReference type="InterPro" id="IPR050628">
    <property type="entry name" value="SNF2_RAD54_helicase_TF"/>
</dbReference>
<feature type="non-terminal residue" evidence="7">
    <location>
        <position position="1"/>
    </location>
</feature>
<keyword evidence="3" id="KW-0067">ATP-binding</keyword>
<dbReference type="PROSITE" id="PS51194">
    <property type="entry name" value="HELICASE_CTER"/>
    <property type="match status" value="1"/>
</dbReference>
<dbReference type="SUPFAM" id="SSF52540">
    <property type="entry name" value="P-loop containing nucleoside triphosphate hydrolases"/>
    <property type="match status" value="2"/>
</dbReference>
<evidence type="ECO:0008006" key="9">
    <source>
        <dbReference type="Google" id="ProtNLM"/>
    </source>
</evidence>
<dbReference type="STRING" id="5539.A0A3E2GSD7"/>
<protein>
    <recommendedName>
        <fullName evidence="9">Helicase ATP-binding domain-containing protein</fullName>
    </recommendedName>
</protein>
<dbReference type="PROSITE" id="PS51192">
    <property type="entry name" value="HELICASE_ATP_BIND_1"/>
    <property type="match status" value="1"/>
</dbReference>
<evidence type="ECO:0000259" key="5">
    <source>
        <dbReference type="PROSITE" id="PS51192"/>
    </source>
</evidence>
<dbReference type="PANTHER" id="PTHR45626">
    <property type="entry name" value="TRANSCRIPTION TERMINATION FACTOR 2-RELATED"/>
    <property type="match status" value="1"/>
</dbReference>
<evidence type="ECO:0000256" key="3">
    <source>
        <dbReference type="ARBA" id="ARBA00022840"/>
    </source>
</evidence>
<accession>A0A3E2GSD7</accession>
<keyword evidence="8" id="KW-1185">Reference proteome</keyword>